<evidence type="ECO:0000259" key="2">
    <source>
        <dbReference type="Pfam" id="PF09851"/>
    </source>
</evidence>
<evidence type="ECO:0000313" key="4">
    <source>
        <dbReference type="Proteomes" id="UP000569092"/>
    </source>
</evidence>
<evidence type="ECO:0000313" key="3">
    <source>
        <dbReference type="EMBL" id="MBB5345091.1"/>
    </source>
</evidence>
<feature type="domain" description="SHOCT" evidence="2">
    <location>
        <begin position="74"/>
        <end position="90"/>
    </location>
</feature>
<name>A0A7W8N607_9BACT</name>
<reference evidence="3 4" key="1">
    <citation type="submission" date="2020-08" db="EMBL/GenBank/DDBJ databases">
        <title>Genomic Encyclopedia of Type Strains, Phase IV (KMG-V): Genome sequencing to study the core and pangenomes of soil and plant-associated prokaryotes.</title>
        <authorList>
            <person name="Whitman W."/>
        </authorList>
    </citation>
    <scope>NUCLEOTIDE SEQUENCE [LARGE SCALE GENOMIC DNA]</scope>
    <source>
        <strain evidence="3 4">M8US30</strain>
    </source>
</reference>
<dbReference type="Pfam" id="PF09851">
    <property type="entry name" value="SHOCT"/>
    <property type="match status" value="1"/>
</dbReference>
<dbReference type="AlphaFoldDB" id="A0A7W8N607"/>
<dbReference type="EMBL" id="JACHDZ010000005">
    <property type="protein sequence ID" value="MBB5345091.1"/>
    <property type="molecule type" value="Genomic_DNA"/>
</dbReference>
<protein>
    <submittedName>
        <fullName evidence="3">Membrane protein</fullName>
    </submittedName>
</protein>
<accession>A0A7W8N607</accession>
<feature type="transmembrane region" description="Helical" evidence="1">
    <location>
        <begin position="12"/>
        <end position="30"/>
    </location>
</feature>
<keyword evidence="1" id="KW-1133">Transmembrane helix</keyword>
<feature type="transmembrane region" description="Helical" evidence="1">
    <location>
        <begin position="36"/>
        <end position="53"/>
    </location>
</feature>
<dbReference type="Proteomes" id="UP000569092">
    <property type="component" value="Unassembled WGS sequence"/>
</dbReference>
<sequence length="97" mass="10688">MKTLKDLSKLSVLILFAGCAGPMGPLLGLGPGWDEVAGITVVAIVVALAYRPIRKLFSNRLNAADFASPQNIVRERYARGEISQEEFQRIMQLLSER</sequence>
<dbReference type="InterPro" id="IPR018649">
    <property type="entry name" value="SHOCT"/>
</dbReference>
<comment type="caution">
    <text evidence="3">The sequence shown here is derived from an EMBL/GenBank/DDBJ whole genome shotgun (WGS) entry which is preliminary data.</text>
</comment>
<organism evidence="3 4">
    <name type="scientific">Tunturiibacter lichenicola</name>
    <dbReference type="NCBI Taxonomy" id="2051959"/>
    <lineage>
        <taxon>Bacteria</taxon>
        <taxon>Pseudomonadati</taxon>
        <taxon>Acidobacteriota</taxon>
        <taxon>Terriglobia</taxon>
        <taxon>Terriglobales</taxon>
        <taxon>Acidobacteriaceae</taxon>
        <taxon>Tunturiibacter</taxon>
    </lineage>
</organism>
<proteinExistence type="predicted"/>
<keyword evidence="1" id="KW-0472">Membrane</keyword>
<evidence type="ECO:0000256" key="1">
    <source>
        <dbReference type="SAM" id="Phobius"/>
    </source>
</evidence>
<keyword evidence="1" id="KW-0812">Transmembrane</keyword>
<gene>
    <name evidence="3" type="ORF">HDF10_003082</name>
</gene>